<gene>
    <name evidence="3" type="ORF">P5673_029679</name>
</gene>
<dbReference type="InterPro" id="IPR050951">
    <property type="entry name" value="Retrovirus_Pol_polyprotein"/>
</dbReference>
<dbReference type="AlphaFoldDB" id="A0AAD9UU79"/>
<evidence type="ECO:0000256" key="1">
    <source>
        <dbReference type="ARBA" id="ARBA00023268"/>
    </source>
</evidence>
<dbReference type="Pfam" id="PF17919">
    <property type="entry name" value="RT_RNaseH_2"/>
    <property type="match status" value="1"/>
</dbReference>
<dbReference type="SUPFAM" id="SSF56672">
    <property type="entry name" value="DNA/RNA polymerases"/>
    <property type="match status" value="1"/>
</dbReference>
<evidence type="ECO:0000313" key="3">
    <source>
        <dbReference type="EMBL" id="KAK2549857.1"/>
    </source>
</evidence>
<protein>
    <recommendedName>
        <fullName evidence="2">Reverse transcriptase/retrotransposon-derived protein RNase H-like domain-containing protein</fullName>
    </recommendedName>
</protein>
<organism evidence="3 4">
    <name type="scientific">Acropora cervicornis</name>
    <name type="common">Staghorn coral</name>
    <dbReference type="NCBI Taxonomy" id="6130"/>
    <lineage>
        <taxon>Eukaryota</taxon>
        <taxon>Metazoa</taxon>
        <taxon>Cnidaria</taxon>
        <taxon>Anthozoa</taxon>
        <taxon>Hexacorallia</taxon>
        <taxon>Scleractinia</taxon>
        <taxon>Astrocoeniina</taxon>
        <taxon>Acroporidae</taxon>
        <taxon>Acropora</taxon>
    </lineage>
</organism>
<comment type="caution">
    <text evidence="3">The sequence shown here is derived from an EMBL/GenBank/DDBJ whole genome shotgun (WGS) entry which is preliminary data.</text>
</comment>
<dbReference type="EMBL" id="JARQWQ010000120">
    <property type="protein sequence ID" value="KAK2549857.1"/>
    <property type="molecule type" value="Genomic_DNA"/>
</dbReference>
<evidence type="ECO:0000259" key="2">
    <source>
        <dbReference type="Pfam" id="PF17919"/>
    </source>
</evidence>
<proteinExistence type="predicted"/>
<dbReference type="Proteomes" id="UP001249851">
    <property type="component" value="Unassembled WGS sequence"/>
</dbReference>
<dbReference type="InterPro" id="IPR043128">
    <property type="entry name" value="Rev_trsase/Diguanyl_cyclase"/>
</dbReference>
<dbReference type="GO" id="GO:0003824">
    <property type="term" value="F:catalytic activity"/>
    <property type="evidence" value="ECO:0007669"/>
    <property type="project" value="UniProtKB-KW"/>
</dbReference>
<keyword evidence="1" id="KW-0511">Multifunctional enzyme</keyword>
<sequence>MRVQHSQCSAPFIRNYATITEVLCKLTRNDATWKWDQPETDVFNSVKAALSPATAMPHFSPYKETTITVDASPIGITAILVLDDQPIANGSRALSEAESRYSQTELLQ</sequence>
<evidence type="ECO:0000313" key="4">
    <source>
        <dbReference type="Proteomes" id="UP001249851"/>
    </source>
</evidence>
<reference evidence="3" key="2">
    <citation type="journal article" date="2023" name="Science">
        <title>Genomic signatures of disease resistance in endangered staghorn corals.</title>
        <authorList>
            <person name="Vollmer S.V."/>
            <person name="Selwyn J.D."/>
            <person name="Despard B.A."/>
            <person name="Roesel C.L."/>
        </authorList>
    </citation>
    <scope>NUCLEOTIDE SEQUENCE</scope>
    <source>
        <strain evidence="3">K2</strain>
    </source>
</reference>
<dbReference type="InterPro" id="IPR043502">
    <property type="entry name" value="DNA/RNA_pol_sf"/>
</dbReference>
<dbReference type="PANTHER" id="PTHR37984">
    <property type="entry name" value="PROTEIN CBG26694"/>
    <property type="match status" value="1"/>
</dbReference>
<keyword evidence="4" id="KW-1185">Reference proteome</keyword>
<dbReference type="InterPro" id="IPR041577">
    <property type="entry name" value="RT_RNaseH_2"/>
</dbReference>
<name>A0AAD9UU79_ACRCE</name>
<feature type="domain" description="Reverse transcriptase/retrotransposon-derived protein RNase H-like" evidence="2">
    <location>
        <begin position="35"/>
        <end position="106"/>
    </location>
</feature>
<dbReference type="Gene3D" id="3.30.70.270">
    <property type="match status" value="1"/>
</dbReference>
<accession>A0AAD9UU79</accession>
<reference evidence="3" key="1">
    <citation type="journal article" date="2023" name="G3 (Bethesda)">
        <title>Whole genome assembly and annotation of the endangered Caribbean coral Acropora cervicornis.</title>
        <authorList>
            <person name="Selwyn J.D."/>
            <person name="Vollmer S.V."/>
        </authorList>
    </citation>
    <scope>NUCLEOTIDE SEQUENCE</scope>
    <source>
        <strain evidence="3">K2</strain>
    </source>
</reference>
<dbReference type="PANTHER" id="PTHR37984:SF5">
    <property type="entry name" value="PROTEIN NYNRIN-LIKE"/>
    <property type="match status" value="1"/>
</dbReference>